<organism evidence="2">
    <name type="scientific">marine sediment metagenome</name>
    <dbReference type="NCBI Taxonomy" id="412755"/>
    <lineage>
        <taxon>unclassified sequences</taxon>
        <taxon>metagenomes</taxon>
        <taxon>ecological metagenomes</taxon>
    </lineage>
</organism>
<dbReference type="EMBL" id="LAZR01001645">
    <property type="protein sequence ID" value="KKN41479.1"/>
    <property type="molecule type" value="Genomic_DNA"/>
</dbReference>
<dbReference type="AlphaFoldDB" id="A0A0F9QG22"/>
<protein>
    <submittedName>
        <fullName evidence="2">Uncharacterized protein</fullName>
    </submittedName>
</protein>
<reference evidence="2" key="1">
    <citation type="journal article" date="2015" name="Nature">
        <title>Complex archaea that bridge the gap between prokaryotes and eukaryotes.</title>
        <authorList>
            <person name="Spang A."/>
            <person name="Saw J.H."/>
            <person name="Jorgensen S.L."/>
            <person name="Zaremba-Niedzwiedzka K."/>
            <person name="Martijn J."/>
            <person name="Lind A.E."/>
            <person name="van Eijk R."/>
            <person name="Schleper C."/>
            <person name="Guy L."/>
            <person name="Ettema T.J."/>
        </authorList>
    </citation>
    <scope>NUCLEOTIDE SEQUENCE</scope>
</reference>
<evidence type="ECO:0000313" key="2">
    <source>
        <dbReference type="EMBL" id="KKN41479.1"/>
    </source>
</evidence>
<proteinExistence type="predicted"/>
<gene>
    <name evidence="2" type="ORF">LCGC14_0722930</name>
</gene>
<feature type="region of interest" description="Disordered" evidence="1">
    <location>
        <begin position="137"/>
        <end position="183"/>
    </location>
</feature>
<evidence type="ECO:0000256" key="1">
    <source>
        <dbReference type="SAM" id="MobiDB-lite"/>
    </source>
</evidence>
<sequence>MTTEKKARDVQYGAVLLATEAVKDEETKIVALVSTAEALTIKTTEELGASTDLLQTVKSRQKALTDMRLSITRPMDAAKKRVMELFQPAVDRLATAEQTIKTAVLAYTQEQVRLQREAQDRLDAEAERERVRLATLAEKQRVAGRTTAPRRPRSASPSCRLRPLRRRRHQPEPFISARPGTPR</sequence>
<comment type="caution">
    <text evidence="2">The sequence shown here is derived from an EMBL/GenBank/DDBJ whole genome shotgun (WGS) entry which is preliminary data.</text>
</comment>
<name>A0A0F9QG22_9ZZZZ</name>
<accession>A0A0F9QG22</accession>